<evidence type="ECO:0000259" key="4">
    <source>
        <dbReference type="PROSITE" id="PS50853"/>
    </source>
</evidence>
<dbReference type="Pfam" id="PF13927">
    <property type="entry name" value="Ig_3"/>
    <property type="match status" value="2"/>
</dbReference>
<gene>
    <name evidence="5" type="ORF">JYU34_001323</name>
</gene>
<dbReference type="InterPro" id="IPR003599">
    <property type="entry name" value="Ig_sub"/>
</dbReference>
<dbReference type="Proteomes" id="UP000823941">
    <property type="component" value="Chromosome 2"/>
</dbReference>
<organism evidence="5 6">
    <name type="scientific">Plutella xylostella</name>
    <name type="common">Diamondback moth</name>
    <name type="synonym">Plutella maculipennis</name>
    <dbReference type="NCBI Taxonomy" id="51655"/>
    <lineage>
        <taxon>Eukaryota</taxon>
        <taxon>Metazoa</taxon>
        <taxon>Ecdysozoa</taxon>
        <taxon>Arthropoda</taxon>
        <taxon>Hexapoda</taxon>
        <taxon>Insecta</taxon>
        <taxon>Pterygota</taxon>
        <taxon>Neoptera</taxon>
        <taxon>Endopterygota</taxon>
        <taxon>Lepidoptera</taxon>
        <taxon>Glossata</taxon>
        <taxon>Ditrysia</taxon>
        <taxon>Yponomeutoidea</taxon>
        <taxon>Plutellidae</taxon>
        <taxon>Plutella</taxon>
    </lineage>
</organism>
<reference evidence="5 6" key="1">
    <citation type="submission" date="2021-06" db="EMBL/GenBank/DDBJ databases">
        <title>A haploid diamondback moth (Plutella xylostella L.) genome assembly resolves 31 chromosomes and identifies a diamide resistance mutation.</title>
        <authorList>
            <person name="Ward C.M."/>
            <person name="Perry K.D."/>
            <person name="Baker G."/>
            <person name="Powis K."/>
            <person name="Heckel D.G."/>
            <person name="Baxter S.W."/>
        </authorList>
    </citation>
    <scope>NUCLEOTIDE SEQUENCE [LARGE SCALE GENOMIC DNA]</scope>
    <source>
        <strain evidence="5 6">LV</strain>
        <tissue evidence="5">Single pupa</tissue>
    </source>
</reference>
<proteinExistence type="predicted"/>
<feature type="domain" description="Fibronectin type-III" evidence="4">
    <location>
        <begin position="544"/>
        <end position="634"/>
    </location>
</feature>
<feature type="domain" description="Ig-like" evidence="3">
    <location>
        <begin position="11"/>
        <end position="108"/>
    </location>
</feature>
<dbReference type="Pfam" id="PF00041">
    <property type="entry name" value="fn3"/>
    <property type="match status" value="1"/>
</dbReference>
<feature type="domain" description="Ig-like" evidence="3">
    <location>
        <begin position="114"/>
        <end position="225"/>
    </location>
</feature>
<keyword evidence="6" id="KW-1185">Reference proteome</keyword>
<dbReference type="PROSITE" id="PS50835">
    <property type="entry name" value="IG_LIKE"/>
    <property type="match status" value="4"/>
</dbReference>
<keyword evidence="2" id="KW-1015">Disulfide bond</keyword>
<dbReference type="SUPFAM" id="SSF48726">
    <property type="entry name" value="Immunoglobulin"/>
    <property type="match status" value="4"/>
</dbReference>
<evidence type="ECO:0000256" key="1">
    <source>
        <dbReference type="ARBA" id="ARBA00022737"/>
    </source>
</evidence>
<dbReference type="InterPro" id="IPR036116">
    <property type="entry name" value="FN3_sf"/>
</dbReference>
<dbReference type="InterPro" id="IPR013098">
    <property type="entry name" value="Ig_I-set"/>
</dbReference>
<dbReference type="InterPro" id="IPR007110">
    <property type="entry name" value="Ig-like_dom"/>
</dbReference>
<dbReference type="SMART" id="SM00060">
    <property type="entry name" value="FN3"/>
    <property type="match status" value="2"/>
</dbReference>
<evidence type="ECO:0000313" key="5">
    <source>
        <dbReference type="EMBL" id="KAG7312923.1"/>
    </source>
</evidence>
<dbReference type="InterPro" id="IPR013783">
    <property type="entry name" value="Ig-like_fold"/>
</dbReference>
<dbReference type="CDD" id="cd00063">
    <property type="entry name" value="FN3"/>
    <property type="match status" value="2"/>
</dbReference>
<dbReference type="PANTHER" id="PTHR44170">
    <property type="entry name" value="PROTEIN SIDEKICK"/>
    <property type="match status" value="1"/>
</dbReference>
<dbReference type="Gene3D" id="2.60.40.10">
    <property type="entry name" value="Immunoglobulins"/>
    <property type="match status" value="6"/>
</dbReference>
<feature type="domain" description="Ig-like" evidence="3">
    <location>
        <begin position="336"/>
        <end position="423"/>
    </location>
</feature>
<comment type="caution">
    <text evidence="5">The sequence shown here is derived from an EMBL/GenBank/DDBJ whole genome shotgun (WGS) entry which is preliminary data.</text>
</comment>
<dbReference type="SMART" id="SM00409">
    <property type="entry name" value="IG"/>
    <property type="match status" value="4"/>
</dbReference>
<feature type="domain" description="Ig-like" evidence="3">
    <location>
        <begin position="243"/>
        <end position="333"/>
    </location>
</feature>
<dbReference type="PANTHER" id="PTHR44170:SF54">
    <property type="entry name" value="FI24025P1"/>
    <property type="match status" value="1"/>
</dbReference>
<dbReference type="CDD" id="cd00096">
    <property type="entry name" value="Ig"/>
    <property type="match status" value="1"/>
</dbReference>
<feature type="domain" description="Fibronectin type-III" evidence="4">
    <location>
        <begin position="445"/>
        <end position="538"/>
    </location>
</feature>
<dbReference type="SMART" id="SM00408">
    <property type="entry name" value="IGc2"/>
    <property type="match status" value="4"/>
</dbReference>
<dbReference type="Pfam" id="PF07679">
    <property type="entry name" value="I-set"/>
    <property type="match status" value="1"/>
</dbReference>
<evidence type="ECO:0000313" key="6">
    <source>
        <dbReference type="Proteomes" id="UP000823941"/>
    </source>
</evidence>
<evidence type="ECO:0000259" key="3">
    <source>
        <dbReference type="PROSITE" id="PS50835"/>
    </source>
</evidence>
<name>A0ABQ7R6J6_PLUXY</name>
<protein>
    <submittedName>
        <fullName evidence="5">Uncharacterized protein</fullName>
    </submittedName>
</protein>
<keyword evidence="1" id="KW-0677">Repeat</keyword>
<dbReference type="EMBL" id="JAHIBW010000002">
    <property type="protein sequence ID" value="KAG7312923.1"/>
    <property type="molecule type" value="Genomic_DNA"/>
</dbReference>
<sequence>MSSFAGGSDGPATLRFTSEPADTVLAAGARGVLACAAAGPARPRLHWRFRSDAPPERDHVLSSTDAHRKQLTNGSLLLENMSARLAGHYQCVASADGVGTIVSRTALVLLSELPTILPGPRSILATVGSPVLLPCAIRSHPRVAVRVDAGPPDRRVYGSSRVATPPTQHVNVTWLKNGSPVRLEGARVTLSGSGALELDPARAHDAAHYACRVALQDAPGDQSVTSEPIELLVSAEAAGESPPRFIATPQPMTVIEGASVTFDCAAIGNPKPEMIWLNNGAAIDLSDLDSRFYLVGSGSLRVQAARALDAGAYTCRALSRLDSADVTTQLEVRTVPRVSLPDGPLVQARTRGDVTLRCDARARPPPVIRWLKDGEPITPNNHDIALLDHSSLRISGVLGVDAGMFQCVAHTAHGEAQAALRLRVLPSEGLDLDLLRARNDSLVPAPTGLRAVIVKHRFVTLSWDQPTVEGGENVTGYVVVYRVKGSERERTVEGPASKREMNIAPLQPRTSYQFTVLAAGARAVSPASATIEVQTQPEEASQAAPHGLSAEPLGPHSIRVDWLPTPGAETYHLHYKELDSGREQYQWVPAPPATLAGLRAAASYAVRVGEPDGAFSSEVCSPSSAPGPVATLAGLRAAASYAVRVGEPDGAFSSEVCSPSSAPGPVATLAGLRAAASYAVRVGEPDGAFSSEVCSPSSGPGPVGALQHSPSRTIGCSPSSAQQYLWALSSISTLGGNVLLD</sequence>
<dbReference type="PROSITE" id="PS50853">
    <property type="entry name" value="FN3"/>
    <property type="match status" value="2"/>
</dbReference>
<dbReference type="InterPro" id="IPR003598">
    <property type="entry name" value="Ig_sub2"/>
</dbReference>
<dbReference type="InterPro" id="IPR036179">
    <property type="entry name" value="Ig-like_dom_sf"/>
</dbReference>
<accession>A0ABQ7R6J6</accession>
<evidence type="ECO:0000256" key="2">
    <source>
        <dbReference type="ARBA" id="ARBA00023157"/>
    </source>
</evidence>
<dbReference type="SUPFAM" id="SSF49265">
    <property type="entry name" value="Fibronectin type III"/>
    <property type="match status" value="1"/>
</dbReference>
<dbReference type="InterPro" id="IPR003961">
    <property type="entry name" value="FN3_dom"/>
</dbReference>